<gene>
    <name evidence="4" type="ORF">CAP_7182</name>
</gene>
<dbReference type="EMBL" id="ASRX01000061">
    <property type="protein sequence ID" value="EYF02411.1"/>
    <property type="molecule type" value="Genomic_DNA"/>
</dbReference>
<name>A0A017T1G6_9BACT</name>
<evidence type="ECO:0000313" key="5">
    <source>
        <dbReference type="Proteomes" id="UP000019678"/>
    </source>
</evidence>
<dbReference type="Proteomes" id="UP000019678">
    <property type="component" value="Unassembled WGS sequence"/>
</dbReference>
<dbReference type="PANTHER" id="PTHR30420:SF1">
    <property type="entry name" value="ARGININE N-SUCCINYLTRANSFERASE"/>
    <property type="match status" value="1"/>
</dbReference>
<sequence>MVSFEIRAALPGDEEQLLAVARHLNSVNLPNDRSAIHEIVDMSHRSHSGAIQDPRLRQYVFVLVDVGEGTPKGGTIIGTSMLIAQLGRRNAPYIYFDVLDEEKYSATIDKHFHHTVLRIGYSYNGPTEIGGLVLMPTYRQRAEKLGTMISYVRFLYLAAHRDLFQDEILAELLPPLEPDGTSHLWEALGHKFVDLSYAEADLLSKKNKEFIKGLFPEGTIYASLLPLDAQRVIGKTGTQTRGVEKLLRRIGFRYAHRVDPFDGGPHYTARMDEISLVQETRRTRADRPFTPLPGDRQALIAITRPEPPYFRAVMAHFRDEGSKGIAVADDAWEHLQLRHTSPVIILHIP</sequence>
<keyword evidence="5" id="KW-1185">Reference proteome</keyword>
<keyword evidence="3" id="KW-0012">Acyltransferase</keyword>
<keyword evidence="1" id="KW-0056">Arginine metabolism</keyword>
<dbReference type="Pfam" id="PF04958">
    <property type="entry name" value="AstA"/>
    <property type="match status" value="1"/>
</dbReference>
<dbReference type="SUPFAM" id="SSF55729">
    <property type="entry name" value="Acyl-CoA N-acyltransferases (Nat)"/>
    <property type="match status" value="1"/>
</dbReference>
<comment type="caution">
    <text evidence="4">The sequence shown here is derived from an EMBL/GenBank/DDBJ whole genome shotgun (WGS) entry which is preliminary data.</text>
</comment>
<dbReference type="eggNOG" id="COG3138">
    <property type="taxonomic scope" value="Bacteria"/>
</dbReference>
<dbReference type="OrthoDB" id="21121at2"/>
<dbReference type="InterPro" id="IPR007041">
    <property type="entry name" value="Arg_succinylTrfase_AstA/AruG"/>
</dbReference>
<protein>
    <submittedName>
        <fullName evidence="4">Arginine N-succinyltransferase</fullName>
    </submittedName>
</protein>
<reference evidence="4 5" key="1">
    <citation type="submission" date="2013-05" db="EMBL/GenBank/DDBJ databases">
        <title>Genome assembly of Chondromyces apiculatus DSM 436.</title>
        <authorList>
            <person name="Sharma G."/>
            <person name="Khatri I."/>
            <person name="Kaur C."/>
            <person name="Mayilraj S."/>
            <person name="Subramanian S."/>
        </authorList>
    </citation>
    <scope>NUCLEOTIDE SEQUENCE [LARGE SCALE GENOMIC DNA]</scope>
    <source>
        <strain evidence="4 5">DSM 436</strain>
    </source>
</reference>
<dbReference type="InterPro" id="IPR016181">
    <property type="entry name" value="Acyl_CoA_acyltransferase"/>
</dbReference>
<evidence type="ECO:0000256" key="3">
    <source>
        <dbReference type="ARBA" id="ARBA00023315"/>
    </source>
</evidence>
<dbReference type="RefSeq" id="WP_044247663.1">
    <property type="nucleotide sequence ID" value="NZ_ASRX01000061.1"/>
</dbReference>
<evidence type="ECO:0000256" key="1">
    <source>
        <dbReference type="ARBA" id="ARBA00022503"/>
    </source>
</evidence>
<organism evidence="4 5">
    <name type="scientific">Chondromyces apiculatus DSM 436</name>
    <dbReference type="NCBI Taxonomy" id="1192034"/>
    <lineage>
        <taxon>Bacteria</taxon>
        <taxon>Pseudomonadati</taxon>
        <taxon>Myxococcota</taxon>
        <taxon>Polyangia</taxon>
        <taxon>Polyangiales</taxon>
        <taxon>Polyangiaceae</taxon>
        <taxon>Chondromyces</taxon>
    </lineage>
</organism>
<evidence type="ECO:0000256" key="2">
    <source>
        <dbReference type="ARBA" id="ARBA00022679"/>
    </source>
</evidence>
<proteinExistence type="predicted"/>
<dbReference type="GO" id="GO:0006527">
    <property type="term" value="P:L-arginine catabolic process"/>
    <property type="evidence" value="ECO:0007669"/>
    <property type="project" value="InterPro"/>
</dbReference>
<dbReference type="AlphaFoldDB" id="A0A017T1G6"/>
<dbReference type="STRING" id="1192034.CAP_7182"/>
<accession>A0A017T1G6</accession>
<dbReference type="PANTHER" id="PTHR30420">
    <property type="entry name" value="N-SUCCINYLARGININE DIHYDROLASE"/>
    <property type="match status" value="1"/>
</dbReference>
<evidence type="ECO:0000313" key="4">
    <source>
        <dbReference type="EMBL" id="EYF02411.1"/>
    </source>
</evidence>
<dbReference type="GO" id="GO:0008791">
    <property type="term" value="F:arginine N-succinyltransferase activity"/>
    <property type="evidence" value="ECO:0007669"/>
    <property type="project" value="InterPro"/>
</dbReference>
<keyword evidence="2 4" id="KW-0808">Transferase</keyword>